<dbReference type="RefSeq" id="WP_107570875.1">
    <property type="nucleotide sequence ID" value="NZ_PYYB01000004.1"/>
</dbReference>
<dbReference type="GO" id="GO:0004252">
    <property type="term" value="F:serine-type endopeptidase activity"/>
    <property type="evidence" value="ECO:0007669"/>
    <property type="project" value="InterPro"/>
</dbReference>
<keyword evidence="4" id="KW-0574">Periplasm</keyword>
<dbReference type="GO" id="GO:0030288">
    <property type="term" value="C:outer membrane-bounded periplasmic space"/>
    <property type="evidence" value="ECO:0007669"/>
    <property type="project" value="InterPro"/>
</dbReference>
<sequence length="265" mass="28173">MRGPLLLLLASVVLGAGAAVAAVTERSDGLRPPGLTARTAAPSGSAVARATPLPPALAPAPAVPAPTPAATPTPVPTPPSMGTAPASRALGRPFRDGRLENGVLLPAQGPDHRTWDAPLQRSPSRAWRRWGTDVLVATVLEVLAEHRAAHPESPPILVGDLSRPRGGIFDQRYGGLGHASHQNGLDVDIYYPRKDRLPIEPARASQVDRRLSQDLVDRFLARGAEFVFVGRNVRLRGPKARVSKLPHHDDHLHVRIPDPDGVGGR</sequence>
<dbReference type="GO" id="GO:0046872">
    <property type="term" value="F:metal ion binding"/>
    <property type="evidence" value="ECO:0007669"/>
    <property type="project" value="UniProtKB-KW"/>
</dbReference>
<dbReference type="InterPro" id="IPR005073">
    <property type="entry name" value="Peptidase_M74"/>
</dbReference>
<feature type="compositionally biased region" description="Pro residues" evidence="8">
    <location>
        <begin position="52"/>
        <end position="79"/>
    </location>
</feature>
<evidence type="ECO:0000256" key="2">
    <source>
        <dbReference type="ARBA" id="ARBA00022723"/>
    </source>
</evidence>
<feature type="chain" id="PRO_5015755018" description="Penicillin-insensitive murein endopeptidase" evidence="9">
    <location>
        <begin position="22"/>
        <end position="265"/>
    </location>
</feature>
<dbReference type="AlphaFoldDB" id="A0A2T4UC20"/>
<evidence type="ECO:0000256" key="1">
    <source>
        <dbReference type="ARBA" id="ARBA00022670"/>
    </source>
</evidence>
<comment type="caution">
    <text evidence="10">The sequence shown here is derived from an EMBL/GenBank/DDBJ whole genome shotgun (WGS) entry which is preliminary data.</text>
</comment>
<dbReference type="SUPFAM" id="SSF55166">
    <property type="entry name" value="Hedgehog/DD-peptidase"/>
    <property type="match status" value="1"/>
</dbReference>
<keyword evidence="2" id="KW-0479">Metal-binding</keyword>
<reference evidence="10 11" key="1">
    <citation type="submission" date="2018-03" db="EMBL/GenBank/DDBJ databases">
        <title>Aquarubrobacter algicola gen. nov., sp. nov., a novel actinobacterium isolated from shallow eutrophic lake during the end of cyanobacterial harmful algal blooms.</title>
        <authorList>
            <person name="Chun S.J."/>
        </authorList>
    </citation>
    <scope>NUCLEOTIDE SEQUENCE [LARGE SCALE GENOMIC DNA]</scope>
    <source>
        <strain evidence="10 11">Seoho-28</strain>
    </source>
</reference>
<dbReference type="OrthoDB" id="5620138at2"/>
<evidence type="ECO:0008006" key="12">
    <source>
        <dbReference type="Google" id="ProtNLM"/>
    </source>
</evidence>
<proteinExistence type="predicted"/>
<dbReference type="GO" id="GO:0006508">
    <property type="term" value="P:proteolysis"/>
    <property type="evidence" value="ECO:0007669"/>
    <property type="project" value="UniProtKB-KW"/>
</dbReference>
<evidence type="ECO:0000313" key="10">
    <source>
        <dbReference type="EMBL" id="PTL54775.1"/>
    </source>
</evidence>
<dbReference type="EMBL" id="PYYB01000004">
    <property type="protein sequence ID" value="PTL54775.1"/>
    <property type="molecule type" value="Genomic_DNA"/>
</dbReference>
<accession>A0A2T4UC20</accession>
<evidence type="ECO:0000256" key="9">
    <source>
        <dbReference type="SAM" id="SignalP"/>
    </source>
</evidence>
<feature type="region of interest" description="Disordered" evidence="8">
    <location>
        <begin position="28"/>
        <end position="93"/>
    </location>
</feature>
<keyword evidence="5" id="KW-0378">Hydrolase</keyword>
<organism evidence="10 11">
    <name type="scientific">Paraconexibacter algicola</name>
    <dbReference type="NCBI Taxonomy" id="2133960"/>
    <lineage>
        <taxon>Bacteria</taxon>
        <taxon>Bacillati</taxon>
        <taxon>Actinomycetota</taxon>
        <taxon>Thermoleophilia</taxon>
        <taxon>Solirubrobacterales</taxon>
        <taxon>Paraconexibacteraceae</taxon>
        <taxon>Paraconexibacter</taxon>
    </lineage>
</organism>
<dbReference type="Gene3D" id="3.30.1380.10">
    <property type="match status" value="1"/>
</dbReference>
<keyword evidence="11" id="KW-1185">Reference proteome</keyword>
<evidence type="ECO:0000256" key="6">
    <source>
        <dbReference type="ARBA" id="ARBA00022833"/>
    </source>
</evidence>
<keyword evidence="6" id="KW-0862">Zinc</keyword>
<dbReference type="GO" id="GO:0008237">
    <property type="term" value="F:metallopeptidase activity"/>
    <property type="evidence" value="ECO:0007669"/>
    <property type="project" value="UniProtKB-KW"/>
</dbReference>
<evidence type="ECO:0000256" key="4">
    <source>
        <dbReference type="ARBA" id="ARBA00022764"/>
    </source>
</evidence>
<evidence type="ECO:0000256" key="7">
    <source>
        <dbReference type="ARBA" id="ARBA00023049"/>
    </source>
</evidence>
<dbReference type="Proteomes" id="UP000240739">
    <property type="component" value="Unassembled WGS sequence"/>
</dbReference>
<dbReference type="InterPro" id="IPR009045">
    <property type="entry name" value="Zn_M74/Hedgehog-like"/>
</dbReference>
<evidence type="ECO:0000256" key="3">
    <source>
        <dbReference type="ARBA" id="ARBA00022729"/>
    </source>
</evidence>
<gene>
    <name evidence="10" type="ORF">C7Y72_19465</name>
</gene>
<keyword evidence="7" id="KW-0482">Metalloprotease</keyword>
<evidence type="ECO:0000256" key="8">
    <source>
        <dbReference type="SAM" id="MobiDB-lite"/>
    </source>
</evidence>
<name>A0A2T4UC20_9ACTN</name>
<keyword evidence="3 9" id="KW-0732">Signal</keyword>
<evidence type="ECO:0000256" key="5">
    <source>
        <dbReference type="ARBA" id="ARBA00022801"/>
    </source>
</evidence>
<protein>
    <recommendedName>
        <fullName evidence="12">Penicillin-insensitive murein endopeptidase</fullName>
    </recommendedName>
</protein>
<dbReference type="Pfam" id="PF03411">
    <property type="entry name" value="Peptidase_M74"/>
    <property type="match status" value="1"/>
</dbReference>
<keyword evidence="1" id="KW-0645">Protease</keyword>
<evidence type="ECO:0000313" key="11">
    <source>
        <dbReference type="Proteomes" id="UP000240739"/>
    </source>
</evidence>
<feature type="signal peptide" evidence="9">
    <location>
        <begin position="1"/>
        <end position="21"/>
    </location>
</feature>